<dbReference type="PANTHER" id="PTHR35339">
    <property type="entry name" value="LINALOOL DEHYDRATASE_ISOMERASE DOMAIN-CONTAINING PROTEIN"/>
    <property type="match status" value="1"/>
</dbReference>
<protein>
    <submittedName>
        <fullName evidence="2">DUF2264 domain-containing protein</fullName>
    </submittedName>
</protein>
<gene>
    <name evidence="2" type="ORF">H9734_01960</name>
</gene>
<dbReference type="PANTHER" id="PTHR35339:SF3">
    <property type="entry name" value="DUF2264 DOMAIN-CONTAINING PROTEIN"/>
    <property type="match status" value="1"/>
</dbReference>
<dbReference type="Pfam" id="PF10022">
    <property type="entry name" value="DUF2264"/>
    <property type="match status" value="1"/>
</dbReference>
<comment type="caution">
    <text evidence="2">The sequence shown here is derived from an EMBL/GenBank/DDBJ whole genome shotgun (WGS) entry which is preliminary data.</text>
</comment>
<proteinExistence type="predicted"/>
<dbReference type="AlphaFoldDB" id="A0A9D1XBS5"/>
<accession>A0A9D1XBS5</accession>
<reference evidence="2" key="1">
    <citation type="journal article" date="2021" name="PeerJ">
        <title>Extensive microbial diversity within the chicken gut microbiome revealed by metagenomics and culture.</title>
        <authorList>
            <person name="Gilroy R."/>
            <person name="Ravi A."/>
            <person name="Getino M."/>
            <person name="Pursley I."/>
            <person name="Horton D.L."/>
            <person name="Alikhan N.F."/>
            <person name="Baker D."/>
            <person name="Gharbi K."/>
            <person name="Hall N."/>
            <person name="Watson M."/>
            <person name="Adriaenssens E.M."/>
            <person name="Foster-Nyarko E."/>
            <person name="Jarju S."/>
            <person name="Secka A."/>
            <person name="Antonio M."/>
            <person name="Oren A."/>
            <person name="Chaudhuri R.R."/>
            <person name="La Ragione R."/>
            <person name="Hildebrand F."/>
            <person name="Pallen M.J."/>
        </authorList>
    </citation>
    <scope>NUCLEOTIDE SEQUENCE</scope>
    <source>
        <strain evidence="2">CHK183-1962</strain>
    </source>
</reference>
<evidence type="ECO:0000259" key="1">
    <source>
        <dbReference type="Pfam" id="PF10022"/>
    </source>
</evidence>
<organism evidence="2 3">
    <name type="scientific">Candidatus Fusicatenibacter merdavium</name>
    <dbReference type="NCBI Taxonomy" id="2838600"/>
    <lineage>
        <taxon>Bacteria</taxon>
        <taxon>Bacillati</taxon>
        <taxon>Bacillota</taxon>
        <taxon>Clostridia</taxon>
        <taxon>Lachnospirales</taxon>
        <taxon>Lachnospiraceae</taxon>
        <taxon>Fusicatenibacter</taxon>
    </lineage>
</organism>
<feature type="domain" description="DUF2264" evidence="1">
    <location>
        <begin position="18"/>
        <end position="373"/>
    </location>
</feature>
<dbReference type="EMBL" id="DXEK01000029">
    <property type="protein sequence ID" value="HIX76354.1"/>
    <property type="molecule type" value="Genomic_DNA"/>
</dbReference>
<dbReference type="InterPro" id="IPR016624">
    <property type="entry name" value="UCP014753"/>
</dbReference>
<reference evidence="2" key="2">
    <citation type="submission" date="2021-04" db="EMBL/GenBank/DDBJ databases">
        <authorList>
            <person name="Gilroy R."/>
        </authorList>
    </citation>
    <scope>NUCLEOTIDE SEQUENCE</scope>
    <source>
        <strain evidence="2">CHK183-1962</strain>
    </source>
</reference>
<dbReference type="InterPro" id="IPR049349">
    <property type="entry name" value="DUF2264_N"/>
</dbReference>
<evidence type="ECO:0000313" key="2">
    <source>
        <dbReference type="EMBL" id="HIX76354.1"/>
    </source>
</evidence>
<dbReference type="PIRSF" id="PIRSF014753">
    <property type="entry name" value="UCP014753"/>
    <property type="match status" value="1"/>
</dbReference>
<evidence type="ECO:0000313" key="3">
    <source>
        <dbReference type="Proteomes" id="UP000886890"/>
    </source>
</evidence>
<dbReference type="Proteomes" id="UP000886890">
    <property type="component" value="Unassembled WGS sequence"/>
</dbReference>
<name>A0A9D1XBS5_9FIRM</name>
<sequence length="390" mass="44715">MTEQRETYQEKDGGRSVRQEWVERMLQIAQPVLEHLSGGRLKECLPVDFHPDRKIFQPLEAFGRTMDGIAPWLELEGLEGKEKEQQEHFRVLARESLRRAVDPSSGDYMDFGDTDGQPLVDTAFLAHAIVRAPRQLCAELDGETREYLAAALKKSRRITPCPTNWLFFSAMVETALAVMGDEDFDCTRIDYAVRMFEEWYLGDGIYGDGPEFHWDYYNSFVIQPMYVDIIRKFGQEERYSGLRQKVEARASRHAQVLERMIGPDGTYPILGRSIAYRFGVFQLLGQAALEKFLPEELPAAQVRSALTQVLRRVMEAGDMFDGNGWLRPGVFGWQPELAEEYIGTGSLYLCTTVFLPLGLSPEDEFWSGEEMEWTSKKVWSGKHVMRDHAI</sequence>